<organism evidence="2 3">
    <name type="scientific">Argiope bruennichi</name>
    <name type="common">Wasp spider</name>
    <name type="synonym">Aranea bruennichi</name>
    <dbReference type="NCBI Taxonomy" id="94029"/>
    <lineage>
        <taxon>Eukaryota</taxon>
        <taxon>Metazoa</taxon>
        <taxon>Ecdysozoa</taxon>
        <taxon>Arthropoda</taxon>
        <taxon>Chelicerata</taxon>
        <taxon>Arachnida</taxon>
        <taxon>Araneae</taxon>
        <taxon>Araneomorphae</taxon>
        <taxon>Entelegynae</taxon>
        <taxon>Araneoidea</taxon>
        <taxon>Araneidae</taxon>
        <taxon>Argiope</taxon>
    </lineage>
</organism>
<feature type="compositionally biased region" description="Low complexity" evidence="1">
    <location>
        <begin position="393"/>
        <end position="416"/>
    </location>
</feature>
<feature type="compositionally biased region" description="Basic and acidic residues" evidence="1">
    <location>
        <begin position="417"/>
        <end position="430"/>
    </location>
</feature>
<reference evidence="2" key="1">
    <citation type="journal article" date="2020" name="bioRxiv">
        <title>Chromosome-level reference genome of the European wasp spider Argiope bruennichi: a resource for studies on range expansion and evolutionary adaptation.</title>
        <authorList>
            <person name="Sheffer M.M."/>
            <person name="Hoppe A."/>
            <person name="Krehenwinkel H."/>
            <person name="Uhl G."/>
            <person name="Kuss A.W."/>
            <person name="Jensen L."/>
            <person name="Jensen C."/>
            <person name="Gillespie R.G."/>
            <person name="Hoff K.J."/>
            <person name="Prost S."/>
        </authorList>
    </citation>
    <scope>NUCLEOTIDE SEQUENCE</scope>
</reference>
<feature type="compositionally biased region" description="Basic and acidic residues" evidence="1">
    <location>
        <begin position="380"/>
        <end position="391"/>
    </location>
</feature>
<feature type="compositionally biased region" description="Acidic residues" evidence="1">
    <location>
        <begin position="611"/>
        <end position="620"/>
    </location>
</feature>
<feature type="region of interest" description="Disordered" evidence="1">
    <location>
        <begin position="610"/>
        <end position="629"/>
    </location>
</feature>
<accession>A0A8T0FDY0</accession>
<reference evidence="2" key="2">
    <citation type="submission" date="2020-06" db="EMBL/GenBank/DDBJ databases">
        <authorList>
            <person name="Sheffer M."/>
        </authorList>
    </citation>
    <scope>NUCLEOTIDE SEQUENCE</scope>
</reference>
<feature type="compositionally biased region" description="Low complexity" evidence="1">
    <location>
        <begin position="777"/>
        <end position="790"/>
    </location>
</feature>
<gene>
    <name evidence="2" type="ORF">HNY73_009090</name>
</gene>
<proteinExistence type="predicted"/>
<feature type="region of interest" description="Disordered" evidence="1">
    <location>
        <begin position="451"/>
        <end position="470"/>
    </location>
</feature>
<dbReference type="AlphaFoldDB" id="A0A8T0FDY0"/>
<evidence type="ECO:0000313" key="2">
    <source>
        <dbReference type="EMBL" id="KAF8787500.1"/>
    </source>
</evidence>
<dbReference type="Proteomes" id="UP000807504">
    <property type="component" value="Unassembled WGS sequence"/>
</dbReference>
<protein>
    <submittedName>
        <fullName evidence="2">Uncharacterized protein</fullName>
    </submittedName>
</protein>
<feature type="compositionally biased region" description="Basic and acidic residues" evidence="1">
    <location>
        <begin position="746"/>
        <end position="765"/>
    </location>
</feature>
<evidence type="ECO:0000313" key="3">
    <source>
        <dbReference type="Proteomes" id="UP000807504"/>
    </source>
</evidence>
<feature type="compositionally biased region" description="Polar residues" evidence="1">
    <location>
        <begin position="834"/>
        <end position="853"/>
    </location>
</feature>
<evidence type="ECO:0000256" key="1">
    <source>
        <dbReference type="SAM" id="MobiDB-lite"/>
    </source>
</evidence>
<dbReference type="EMBL" id="JABXBU010000015">
    <property type="protein sequence ID" value="KAF8787500.1"/>
    <property type="molecule type" value="Genomic_DNA"/>
</dbReference>
<feature type="compositionally biased region" description="Basic and acidic residues" evidence="1">
    <location>
        <begin position="883"/>
        <end position="902"/>
    </location>
</feature>
<name>A0A8T0FDY0_ARGBR</name>
<feature type="region of interest" description="Disordered" evidence="1">
    <location>
        <begin position="746"/>
        <end position="927"/>
    </location>
</feature>
<keyword evidence="3" id="KW-1185">Reference proteome</keyword>
<feature type="compositionally biased region" description="Pro residues" evidence="1">
    <location>
        <begin position="459"/>
        <end position="469"/>
    </location>
</feature>
<feature type="compositionally biased region" description="Pro residues" evidence="1">
    <location>
        <begin position="812"/>
        <end position="825"/>
    </location>
</feature>
<feature type="region of interest" description="Disordered" evidence="1">
    <location>
        <begin position="380"/>
        <end position="440"/>
    </location>
</feature>
<comment type="caution">
    <text evidence="2">The sequence shown here is derived from an EMBL/GenBank/DDBJ whole genome shotgun (WGS) entry which is preliminary data.</text>
</comment>
<sequence length="1056" mass="119807">MTCKISRSHNNTIYTIFPSPIEDCHDLYIRLNDHEDIDISLKKLNPYVMKFSVPDSLFQFSHNVIIRIQIGEQVITNQVVHLSQDTQKCQVKGTENAENDHPKLLTRQELFLDEQIKYLKGISGLNTEDEKSSLNSESRTIKTEDAQGNLWHVMVQAPKICLIKSILPPDGIQTEPSSRDIQRVMNDLPEMDSSNRMNSFLVQEAGGHKHLSLCRSLSLPSTLLPTSDTRNSFGGYLEMGGKEPSEMKPHERLLMGCKHLERRRSNDSENLQNDIMNSISSGHYMTLRMSNDEVINTRALLKKGLSSSQQELLDLMEDFKDGECTMSYVENQFQLWRERHCRKATEADKRTRKTSALGMFWKKPKKKDLKIVIENKETAKTNADVKEEKISTRKISNTSASSSSSKASDKSLSTATSKEDGSGNEQRSDDGTAPTGWVSSYSPTANRIFFPRYPKTEEPPPLPSRPPPWAKMNTINKTLLRKTLPNATNDTTDVIMEEKSPDLIEDSDDDYEEDEERKASMYELCQKYGLQKLGVCFVTGECPIQDDKKPLVREKTTNTNKNKTLQRKTVDSEGYEIPIKKKLGSFEKNSSHTNLRRSFSLPSNLSQSYELPDDLLDSTESENPHPAENQQNACICDHCNENYDCFTNNFYMSLLELRRDNSVNETSILTQSCLSRSQQELLDLMYAFKRGEQTMSQAEQQFQEWHSRHMGNCPHNFILPYPKLPKQTSFALPGFMKILGKQKKKTSADNKFDLELEKSRMKNSEEATSAQKRLSKLSHSSTSSANSEWSGVSKATMKNMKSPEAAVDLTPPVCPKRPPPVPPKRPLYTKELPKTSQIIKEQTSPALATNTEIQKPKKGEKPIPPPKPKFRLNSNSTGPSESEAPHTAEEQSNKTEESKQDVEENSNDRPISSIYVTPDTHPRPVRPKLQRQAKEICSTQKWSTLQNRQPFSSAALANLPAPRCRNITEPSEADTLSQLTLELLKKANLFNPNVTKPMFYVRRSNSDPNIKLSEPSEIKKKPPPVKKRHIYLEILPPLENDQQYQCNPVTQNTIAS</sequence>